<evidence type="ECO:0000256" key="2">
    <source>
        <dbReference type="ARBA" id="ARBA00022741"/>
    </source>
</evidence>
<dbReference type="Pfam" id="PF01406">
    <property type="entry name" value="tRNA-synt_1e"/>
    <property type="match status" value="1"/>
</dbReference>
<sequence length="175" mass="20565">MLCHLGRGHFFNTPNLRPYQSLLLSYYRKMEKRTQPKWFTPVQNAQDGQLPNLYLYNSLTSRKDLFIPQDGRHVKWYTCGPTVYDVSHLGHARTYVAFDVIRRVLVDYFNFKVTYVLNITDIDDKIIKRARQNHLISDYQLKDPDLATVVGDIAKGIQKIKSKIQFETDLDKKHT</sequence>
<keyword evidence="1" id="KW-0436">Ligase</keyword>
<evidence type="ECO:0000313" key="6">
    <source>
        <dbReference type="WBParaSite" id="SMTH1_80310.1"/>
    </source>
</evidence>
<dbReference type="PANTHER" id="PTHR10890">
    <property type="entry name" value="CYSTEINYL-TRNA SYNTHETASE"/>
    <property type="match status" value="1"/>
</dbReference>
<dbReference type="AlphaFoldDB" id="A0AA85BUC2"/>
<dbReference type="WBParaSite" id="SMTH1_80310.1">
    <property type="protein sequence ID" value="SMTH1_80310.1"/>
    <property type="gene ID" value="SMTH1_80310"/>
</dbReference>
<evidence type="ECO:0000259" key="4">
    <source>
        <dbReference type="Pfam" id="PF01406"/>
    </source>
</evidence>
<protein>
    <recommendedName>
        <fullName evidence="4">tRNA synthetases class I catalytic domain-containing protein</fullName>
    </recommendedName>
</protein>
<dbReference type="SUPFAM" id="SSF52374">
    <property type="entry name" value="Nucleotidylyl transferase"/>
    <property type="match status" value="1"/>
</dbReference>
<dbReference type="Proteomes" id="UP000050791">
    <property type="component" value="Unassembled WGS sequence"/>
</dbReference>
<dbReference type="GO" id="GO:0005524">
    <property type="term" value="F:ATP binding"/>
    <property type="evidence" value="ECO:0007669"/>
    <property type="project" value="UniProtKB-KW"/>
</dbReference>
<organism evidence="5 6">
    <name type="scientific">Schistosoma mattheei</name>
    <dbReference type="NCBI Taxonomy" id="31246"/>
    <lineage>
        <taxon>Eukaryota</taxon>
        <taxon>Metazoa</taxon>
        <taxon>Spiralia</taxon>
        <taxon>Lophotrochozoa</taxon>
        <taxon>Platyhelminthes</taxon>
        <taxon>Trematoda</taxon>
        <taxon>Digenea</taxon>
        <taxon>Strigeidida</taxon>
        <taxon>Schistosomatoidea</taxon>
        <taxon>Schistosomatidae</taxon>
        <taxon>Schistosoma</taxon>
    </lineage>
</organism>
<dbReference type="InterPro" id="IPR032678">
    <property type="entry name" value="tRNA-synt_1_cat_dom"/>
</dbReference>
<proteinExistence type="predicted"/>
<name>A0AA85BUC2_9TREM</name>
<dbReference type="GO" id="GO:0005737">
    <property type="term" value="C:cytoplasm"/>
    <property type="evidence" value="ECO:0007669"/>
    <property type="project" value="TreeGrafter"/>
</dbReference>
<accession>A0AA85BUC2</accession>
<dbReference type="GO" id="GO:0006423">
    <property type="term" value="P:cysteinyl-tRNA aminoacylation"/>
    <property type="evidence" value="ECO:0007669"/>
    <property type="project" value="TreeGrafter"/>
</dbReference>
<keyword evidence="3" id="KW-0067">ATP-binding</keyword>
<evidence type="ECO:0000313" key="5">
    <source>
        <dbReference type="Proteomes" id="UP000050791"/>
    </source>
</evidence>
<reference evidence="6" key="1">
    <citation type="submission" date="2023-11" db="UniProtKB">
        <authorList>
            <consortium name="WormBaseParasite"/>
        </authorList>
    </citation>
    <scope>IDENTIFICATION</scope>
</reference>
<evidence type="ECO:0000256" key="1">
    <source>
        <dbReference type="ARBA" id="ARBA00022598"/>
    </source>
</evidence>
<dbReference type="PRINTS" id="PR00983">
    <property type="entry name" value="TRNASYNTHCYS"/>
</dbReference>
<feature type="domain" description="tRNA synthetases class I catalytic" evidence="4">
    <location>
        <begin position="68"/>
        <end position="136"/>
    </location>
</feature>
<evidence type="ECO:0000256" key="3">
    <source>
        <dbReference type="ARBA" id="ARBA00022840"/>
    </source>
</evidence>
<keyword evidence="2" id="KW-0547">Nucleotide-binding</keyword>
<dbReference type="InterPro" id="IPR024909">
    <property type="entry name" value="Cys-tRNA/MSH_ligase"/>
</dbReference>
<dbReference type="Gene3D" id="3.40.50.620">
    <property type="entry name" value="HUPs"/>
    <property type="match status" value="1"/>
</dbReference>
<dbReference type="GO" id="GO:0004817">
    <property type="term" value="F:cysteine-tRNA ligase activity"/>
    <property type="evidence" value="ECO:0007669"/>
    <property type="project" value="TreeGrafter"/>
</dbReference>
<dbReference type="PANTHER" id="PTHR10890:SF3">
    <property type="entry name" value="CYSTEINE--TRNA LIGASE, CYTOPLASMIC"/>
    <property type="match status" value="1"/>
</dbReference>
<dbReference type="InterPro" id="IPR014729">
    <property type="entry name" value="Rossmann-like_a/b/a_fold"/>
</dbReference>